<accession>A0ABU2ZNM5</accession>
<gene>
    <name evidence="3" type="ORF">RM552_05160</name>
</gene>
<reference evidence="3 4" key="1">
    <citation type="submission" date="2023-09" db="EMBL/GenBank/DDBJ databases">
        <authorList>
            <person name="Rey-Velasco X."/>
        </authorList>
    </citation>
    <scope>NUCLEOTIDE SEQUENCE [LARGE SCALE GENOMIC DNA]</scope>
    <source>
        <strain evidence="3 4">P117</strain>
    </source>
</reference>
<organism evidence="3 4">
    <name type="scientific">Glaciecola petra</name>
    <dbReference type="NCBI Taxonomy" id="3075602"/>
    <lineage>
        <taxon>Bacteria</taxon>
        <taxon>Pseudomonadati</taxon>
        <taxon>Pseudomonadota</taxon>
        <taxon>Gammaproteobacteria</taxon>
        <taxon>Alteromonadales</taxon>
        <taxon>Alteromonadaceae</taxon>
        <taxon>Glaciecola</taxon>
    </lineage>
</organism>
<keyword evidence="1" id="KW-1133">Transmembrane helix</keyword>
<dbReference type="RefSeq" id="WP_311367706.1">
    <property type="nucleotide sequence ID" value="NZ_JAVRHX010000001.1"/>
</dbReference>
<dbReference type="EMBL" id="JAVRHX010000001">
    <property type="protein sequence ID" value="MDT0594225.1"/>
    <property type="molecule type" value="Genomic_DNA"/>
</dbReference>
<keyword evidence="4" id="KW-1185">Reference proteome</keyword>
<evidence type="ECO:0000313" key="3">
    <source>
        <dbReference type="EMBL" id="MDT0594225.1"/>
    </source>
</evidence>
<sequence length="557" mass="60024">MKLNRITAMLALSSLPLFGQASSYDVETLPTESVSSNQFASSIDNTGLILTTVNQPFNPPIDLSILDLDQIALTDPDAAAQGDFNDIDYTIIVNRILSFTAAFDPLTQKLASQIGYQTDGTDFEYVFGFDTQTDDTDGFTFAQTTLLTDSVGGTHIVGTMAGPYVKTPYTLEDGTDITVVTNEYNSRGFVQIGDSVTALTPPNIDAGGLSDARSINTNFQVAGEGSVEVSESITEAIDDCNDPEIRGDQPVETCLYSLINRTSTSIFGVTSNTFLPQMTRRAMVWQLNSEGEVVDTTVYGLTFEPETDDINIYSNRAVDINDNGVAVGNTPVTNGDNFFQAAAVFENSVTSQLISDTDLLPNLATGINNNNIVVGYAVRTISGTSRDKMFIYDRNNDQITLPDGFFVSSETVPRAINNENIVVGEADVDSENRRKNGFIYDIDAETFTNLNSLIACDAPFEIVAANDINDNGEIIAEALVTRAQRDIRGEPVNDADGNAIMIDAVVAVKLIPTGNPASDCAPSEEEAAANERQGASFGIISSFGLLILILFRRLKSK</sequence>
<evidence type="ECO:0000313" key="4">
    <source>
        <dbReference type="Proteomes" id="UP001253545"/>
    </source>
</evidence>
<name>A0ABU2ZNM5_9ALTE</name>
<dbReference type="Proteomes" id="UP001253545">
    <property type="component" value="Unassembled WGS sequence"/>
</dbReference>
<feature type="signal peptide" evidence="2">
    <location>
        <begin position="1"/>
        <end position="21"/>
    </location>
</feature>
<dbReference type="InterPro" id="IPR022562">
    <property type="entry name" value="DUF3466"/>
</dbReference>
<proteinExistence type="predicted"/>
<keyword evidence="1" id="KW-0812">Transmembrane</keyword>
<comment type="caution">
    <text evidence="3">The sequence shown here is derived from an EMBL/GenBank/DDBJ whole genome shotgun (WGS) entry which is preliminary data.</text>
</comment>
<keyword evidence="2" id="KW-0732">Signal</keyword>
<feature type="chain" id="PRO_5045803903" evidence="2">
    <location>
        <begin position="22"/>
        <end position="557"/>
    </location>
</feature>
<protein>
    <submittedName>
        <fullName evidence="3">DUF3466 family protein</fullName>
    </submittedName>
</protein>
<dbReference type="Pfam" id="PF11949">
    <property type="entry name" value="DUF3466"/>
    <property type="match status" value="1"/>
</dbReference>
<feature type="transmembrane region" description="Helical" evidence="1">
    <location>
        <begin position="534"/>
        <end position="551"/>
    </location>
</feature>
<keyword evidence="1" id="KW-0472">Membrane</keyword>
<evidence type="ECO:0000256" key="2">
    <source>
        <dbReference type="SAM" id="SignalP"/>
    </source>
</evidence>
<evidence type="ECO:0000256" key="1">
    <source>
        <dbReference type="SAM" id="Phobius"/>
    </source>
</evidence>